<dbReference type="AlphaFoldDB" id="A0A1I0LW39"/>
<dbReference type="EMBL" id="FOHX01000027">
    <property type="protein sequence ID" value="SEU46376.1"/>
    <property type="molecule type" value="Genomic_DNA"/>
</dbReference>
<proteinExistence type="predicted"/>
<dbReference type="Proteomes" id="UP000199361">
    <property type="component" value="Unassembled WGS sequence"/>
</dbReference>
<gene>
    <name evidence="1" type="ORF">SAMN05421811_12716</name>
</gene>
<sequence length="63" mass="6650">MTSPHTQHAANRAADLALIATSDATLRSDARDLLIIHYGGDVTAADHAITQARAVLTEQGAKR</sequence>
<accession>A0A1I0LW39</accession>
<evidence type="ECO:0000313" key="1">
    <source>
        <dbReference type="EMBL" id="SEU46376.1"/>
    </source>
</evidence>
<organism evidence="1 2">
    <name type="scientific">Nonomuraea wenchangensis</name>
    <dbReference type="NCBI Taxonomy" id="568860"/>
    <lineage>
        <taxon>Bacteria</taxon>
        <taxon>Bacillati</taxon>
        <taxon>Actinomycetota</taxon>
        <taxon>Actinomycetes</taxon>
        <taxon>Streptosporangiales</taxon>
        <taxon>Streptosporangiaceae</taxon>
        <taxon>Nonomuraea</taxon>
    </lineage>
</organism>
<keyword evidence="2" id="KW-1185">Reference proteome</keyword>
<evidence type="ECO:0000313" key="2">
    <source>
        <dbReference type="Proteomes" id="UP000199361"/>
    </source>
</evidence>
<protein>
    <submittedName>
        <fullName evidence="1">Uncharacterized protein</fullName>
    </submittedName>
</protein>
<dbReference type="STRING" id="568860.SAMN05421811_12716"/>
<name>A0A1I0LW39_9ACTN</name>
<dbReference type="RefSeq" id="WP_091093992.1">
    <property type="nucleotide sequence ID" value="NZ_FOHX01000027.1"/>
</dbReference>
<reference evidence="1 2" key="1">
    <citation type="submission" date="2016-10" db="EMBL/GenBank/DDBJ databases">
        <authorList>
            <person name="de Groot N.N."/>
        </authorList>
    </citation>
    <scope>NUCLEOTIDE SEQUENCE [LARGE SCALE GENOMIC DNA]</scope>
    <source>
        <strain evidence="1 2">CGMCC 4.5598</strain>
    </source>
</reference>